<reference evidence="2 3" key="1">
    <citation type="submission" date="2022-05" db="EMBL/GenBank/DDBJ databases">
        <authorList>
            <consortium name="Genoscope - CEA"/>
            <person name="William W."/>
        </authorList>
    </citation>
    <scope>NUCLEOTIDE SEQUENCE [LARGE SCALE GENOMIC DNA]</scope>
</reference>
<dbReference type="AlphaFoldDB" id="A0AAU9WIG8"/>
<organism evidence="2 3">
    <name type="scientific">Pocillopora meandrina</name>
    <dbReference type="NCBI Taxonomy" id="46732"/>
    <lineage>
        <taxon>Eukaryota</taxon>
        <taxon>Metazoa</taxon>
        <taxon>Cnidaria</taxon>
        <taxon>Anthozoa</taxon>
        <taxon>Hexacorallia</taxon>
        <taxon>Scleractinia</taxon>
        <taxon>Astrocoeniina</taxon>
        <taxon>Pocilloporidae</taxon>
        <taxon>Pocillopora</taxon>
    </lineage>
</organism>
<proteinExistence type="predicted"/>
<evidence type="ECO:0000313" key="3">
    <source>
        <dbReference type="Proteomes" id="UP001159428"/>
    </source>
</evidence>
<dbReference type="Proteomes" id="UP001159428">
    <property type="component" value="Unassembled WGS sequence"/>
</dbReference>
<evidence type="ECO:0000313" key="2">
    <source>
        <dbReference type="EMBL" id="CAH3112133.1"/>
    </source>
</evidence>
<evidence type="ECO:0000259" key="1">
    <source>
        <dbReference type="Pfam" id="PF02010"/>
    </source>
</evidence>
<name>A0AAU9WIG8_9CNID</name>
<feature type="domain" description="PKD/REJ-like" evidence="1">
    <location>
        <begin position="291"/>
        <end position="399"/>
    </location>
</feature>
<dbReference type="EMBL" id="CALNXJ010000013">
    <property type="protein sequence ID" value="CAH3112133.1"/>
    <property type="molecule type" value="Genomic_DNA"/>
</dbReference>
<dbReference type="InterPro" id="IPR002859">
    <property type="entry name" value="PKD/REJ-like"/>
</dbReference>
<accession>A0AAU9WIG8</accession>
<protein>
    <recommendedName>
        <fullName evidence="1">PKD/REJ-like domain-containing protein</fullName>
    </recommendedName>
</protein>
<gene>
    <name evidence="2" type="ORF">PMEA_00004969</name>
</gene>
<comment type="caution">
    <text evidence="2">The sequence shown here is derived from an EMBL/GenBank/DDBJ whole genome shotgun (WGS) entry which is preliminary data.</text>
</comment>
<sequence length="421" mass="48069">MLQQQLPLGSKFLFIFCSFFLLVPPQYNRYYYCYKTAQSGEPPIPSIEGQDPLLTGPVAYRQKKVQACAKASTGRGYRYFALYKGGECLSGPDAEKTYNKYGKKVSTKRYCYRFCWWWWCYRCYSYLVYCGNGYGDSSKMNVYNVYVYDVELLVRLNRSFFPRYEDIFSKNSQAFTNVSSGLQSSLVEEITNRKICGVYNGTLKFFRPDHNSSYIIGHYHFPTSFQNITYIADKMIGLTLNDFDAKVMAVHQYEAQCFGSSYVRVSMSLSSHLNNPTKHRKQDTTSTAGYVSFYCVNPPQKNCTWEVASLGPDNVTVGNFTTVSSSMSWSFSARSLPYGLYFVQLSVNTPMSPYQAGHAIGFLEIEPGPLYVYIANGYDAVYTENSIITMDGSDTYDPDFFAEKGNFGFNMLIANDIHKIW</sequence>
<dbReference type="Pfam" id="PF02010">
    <property type="entry name" value="REJ"/>
    <property type="match status" value="1"/>
</dbReference>
<keyword evidence="3" id="KW-1185">Reference proteome</keyword>